<dbReference type="GO" id="GO:0007165">
    <property type="term" value="P:signal transduction"/>
    <property type="evidence" value="ECO:0007669"/>
    <property type="project" value="UniProtKB-KW"/>
</dbReference>
<keyword evidence="4" id="KW-0812">Transmembrane</keyword>
<evidence type="ECO:0000256" key="2">
    <source>
        <dbReference type="ARBA" id="ARBA00029447"/>
    </source>
</evidence>
<feature type="domain" description="Methyl-accepting transducer" evidence="5">
    <location>
        <begin position="297"/>
        <end position="527"/>
    </location>
</feature>
<dbReference type="InterPro" id="IPR003660">
    <property type="entry name" value="HAMP_dom"/>
</dbReference>
<dbReference type="AlphaFoldDB" id="A0A1I1NS39"/>
<evidence type="ECO:0000259" key="5">
    <source>
        <dbReference type="PROSITE" id="PS50111"/>
    </source>
</evidence>
<comment type="similarity">
    <text evidence="2">Belongs to the methyl-accepting chemotaxis (MCP) protein family.</text>
</comment>
<dbReference type="GO" id="GO:0005886">
    <property type="term" value="C:plasma membrane"/>
    <property type="evidence" value="ECO:0007669"/>
    <property type="project" value="TreeGrafter"/>
</dbReference>
<dbReference type="InterPro" id="IPR051310">
    <property type="entry name" value="MCP_chemotaxis"/>
</dbReference>
<dbReference type="GO" id="GO:0006935">
    <property type="term" value="P:chemotaxis"/>
    <property type="evidence" value="ECO:0007669"/>
    <property type="project" value="UniProtKB-KW"/>
</dbReference>
<accession>A0A1I1NS39</accession>
<dbReference type="EMBL" id="FOMG01000016">
    <property type="protein sequence ID" value="SFD00491.1"/>
    <property type="molecule type" value="Genomic_DNA"/>
</dbReference>
<dbReference type="RefSeq" id="WP_090091740.1">
    <property type="nucleotide sequence ID" value="NZ_FOMG01000016.1"/>
</dbReference>
<dbReference type="CDD" id="cd06225">
    <property type="entry name" value="HAMP"/>
    <property type="match status" value="1"/>
</dbReference>
<keyword evidence="4" id="KW-1133">Transmembrane helix</keyword>
<organism evidence="7 8">
    <name type="scientific">Clostridium uliginosum</name>
    <dbReference type="NCBI Taxonomy" id="119641"/>
    <lineage>
        <taxon>Bacteria</taxon>
        <taxon>Bacillati</taxon>
        <taxon>Bacillota</taxon>
        <taxon>Clostridia</taxon>
        <taxon>Eubacteriales</taxon>
        <taxon>Clostridiaceae</taxon>
        <taxon>Clostridium</taxon>
    </lineage>
</organism>
<dbReference type="PRINTS" id="PR00260">
    <property type="entry name" value="CHEMTRNSDUCR"/>
</dbReference>
<dbReference type="InterPro" id="IPR004089">
    <property type="entry name" value="MCPsignal_dom"/>
</dbReference>
<dbReference type="OrthoDB" id="1887545at2"/>
<dbReference type="Proteomes" id="UP000199263">
    <property type="component" value="Unassembled WGS sequence"/>
</dbReference>
<keyword evidence="3" id="KW-0807">Transducer</keyword>
<proteinExistence type="inferred from homology"/>
<dbReference type="PROSITE" id="PS50111">
    <property type="entry name" value="CHEMOTAXIS_TRANSDUC_2"/>
    <property type="match status" value="1"/>
</dbReference>
<dbReference type="GO" id="GO:0004888">
    <property type="term" value="F:transmembrane signaling receptor activity"/>
    <property type="evidence" value="ECO:0007669"/>
    <property type="project" value="InterPro"/>
</dbReference>
<dbReference type="InterPro" id="IPR004090">
    <property type="entry name" value="Chemotax_Me-accpt_rcpt"/>
</dbReference>
<dbReference type="SMART" id="SM00283">
    <property type="entry name" value="MA"/>
    <property type="match status" value="1"/>
</dbReference>
<dbReference type="InterPro" id="IPR024478">
    <property type="entry name" value="HlyB_4HB_MCP"/>
</dbReference>
<keyword evidence="8" id="KW-1185">Reference proteome</keyword>
<keyword evidence="4" id="KW-0472">Membrane</keyword>
<sequence length="577" mass="64053">MKAFLDLSVKKKLNIVFFLISIFLVLIGVQGILSSGKINEGSKNIYNTNLMSIKNLEKISSNVNEIKTNMLRMVFERDRSDLDKQIRSIDYLTEQDQKCQKDYESIPDELNAEVANEEEKVYNDFKNVLERYRESRAKVIELVKANNYDEAVSIYNSEVNNLKTSVSEKLNKLIDINENSADQANLNNKNQFHKVRNSIICYTVIAFLIMIAIAFIMSKDILNELNKIKGIAVRISSYDFSEVIYVQRKDEFGQTVNALNTSQENIKELVKEIMNNSSDMSASSEELSATVQEITSKIEVINVSTAEINKATQEASATSEEITASVEEVNSSMQELSSKAMEGSANASQIKDKAEKVEVNGKKAVEETNSIYEEKEKSILKAIEDGKVVDEIKVMADGIAAIAAQTNLLALNAAIEAARAGEQGRGFAVVAEEVRTLAEQSAETVNTIQNTIVKVQHAFENLSGNSNEVLKFIGERVTPILDEYGNVGKQYGQDGEFVSSMSEEIASMSEEVEATVNQVSDAVQHLTENAQLSAERTGDIQVNVDETSKAMEQVAQTSQSQAELAQKLNELVQKFKI</sequence>
<dbReference type="InterPro" id="IPR047347">
    <property type="entry name" value="YvaQ-like_sensor"/>
</dbReference>
<dbReference type="Pfam" id="PF12729">
    <property type="entry name" value="4HB_MCP_1"/>
    <property type="match status" value="1"/>
</dbReference>
<reference evidence="7 8" key="1">
    <citation type="submission" date="2016-10" db="EMBL/GenBank/DDBJ databases">
        <authorList>
            <person name="de Groot N.N."/>
        </authorList>
    </citation>
    <scope>NUCLEOTIDE SEQUENCE [LARGE SCALE GENOMIC DNA]</scope>
    <source>
        <strain evidence="7 8">DSM 12992</strain>
    </source>
</reference>
<dbReference type="PROSITE" id="PS50885">
    <property type="entry name" value="HAMP"/>
    <property type="match status" value="1"/>
</dbReference>
<evidence type="ECO:0000313" key="8">
    <source>
        <dbReference type="Proteomes" id="UP000199263"/>
    </source>
</evidence>
<dbReference type="CDD" id="cd19411">
    <property type="entry name" value="MCP2201-like_sensor"/>
    <property type="match status" value="1"/>
</dbReference>
<gene>
    <name evidence="7" type="ORF">SAMN05421842_11671</name>
</gene>
<dbReference type="STRING" id="119641.SAMN05421842_11671"/>
<dbReference type="Gene3D" id="1.10.287.950">
    <property type="entry name" value="Methyl-accepting chemotaxis protein"/>
    <property type="match status" value="1"/>
</dbReference>
<dbReference type="Pfam" id="PF00015">
    <property type="entry name" value="MCPsignal"/>
    <property type="match status" value="1"/>
</dbReference>
<feature type="domain" description="HAMP" evidence="6">
    <location>
        <begin position="219"/>
        <end position="271"/>
    </location>
</feature>
<protein>
    <submittedName>
        <fullName evidence="7">Methyl-accepting chemotaxis protein</fullName>
    </submittedName>
</protein>
<dbReference type="PANTHER" id="PTHR43531">
    <property type="entry name" value="PROTEIN ICFG"/>
    <property type="match status" value="1"/>
</dbReference>
<name>A0A1I1NS39_9CLOT</name>
<dbReference type="SUPFAM" id="SSF58104">
    <property type="entry name" value="Methyl-accepting chemotaxis protein (MCP) signaling domain"/>
    <property type="match status" value="1"/>
</dbReference>
<feature type="transmembrane region" description="Helical" evidence="4">
    <location>
        <begin position="199"/>
        <end position="217"/>
    </location>
</feature>
<evidence type="ECO:0000256" key="3">
    <source>
        <dbReference type="PROSITE-ProRule" id="PRU00284"/>
    </source>
</evidence>
<evidence type="ECO:0000259" key="6">
    <source>
        <dbReference type="PROSITE" id="PS50885"/>
    </source>
</evidence>
<evidence type="ECO:0000313" key="7">
    <source>
        <dbReference type="EMBL" id="SFD00491.1"/>
    </source>
</evidence>
<evidence type="ECO:0000256" key="1">
    <source>
        <dbReference type="ARBA" id="ARBA00022500"/>
    </source>
</evidence>
<keyword evidence="1" id="KW-0145">Chemotaxis</keyword>
<dbReference type="PANTHER" id="PTHR43531:SF11">
    <property type="entry name" value="METHYL-ACCEPTING CHEMOTAXIS PROTEIN 3"/>
    <property type="match status" value="1"/>
</dbReference>
<evidence type="ECO:0000256" key="4">
    <source>
        <dbReference type="SAM" id="Phobius"/>
    </source>
</evidence>
<feature type="transmembrane region" description="Helical" evidence="4">
    <location>
        <begin position="15"/>
        <end position="33"/>
    </location>
</feature>